<feature type="domain" description="Beta-lactamase-related" evidence="2">
    <location>
        <begin position="253"/>
        <end position="567"/>
    </location>
</feature>
<dbReference type="Gene3D" id="3.40.710.10">
    <property type="entry name" value="DD-peptidase/beta-lactamase superfamily"/>
    <property type="match status" value="1"/>
</dbReference>
<feature type="compositionally biased region" description="Gly residues" evidence="1">
    <location>
        <begin position="141"/>
        <end position="150"/>
    </location>
</feature>
<dbReference type="Gene3D" id="3.40.1230.10">
    <property type="entry name" value="MTH938-like"/>
    <property type="match status" value="1"/>
</dbReference>
<feature type="compositionally biased region" description="Acidic residues" evidence="1">
    <location>
        <begin position="1"/>
        <end position="11"/>
    </location>
</feature>
<comment type="caution">
    <text evidence="3">The sequence shown here is derived from an EMBL/GenBank/DDBJ whole genome shotgun (WGS) entry which is preliminary data.</text>
</comment>
<feature type="region of interest" description="Disordered" evidence="1">
    <location>
        <begin position="92"/>
        <end position="191"/>
    </location>
</feature>
<dbReference type="InterPro" id="IPR001466">
    <property type="entry name" value="Beta-lactam-related"/>
</dbReference>
<dbReference type="PANTHER" id="PTHR46825">
    <property type="entry name" value="D-ALANYL-D-ALANINE-CARBOXYPEPTIDASE/ENDOPEPTIDASE AMPH"/>
    <property type="match status" value="1"/>
</dbReference>
<sequence>MTDAAADADADTDARTKGYADGRTDGRTGAAIGGHPDGATASGPPGAAAPESTGRRSPVISRLEWGVMEVEGLPPGKDFVLYPGGGHPWDWAAHGTRHSPGVRPGDVREPRTRGDGPRPQPGHGRTAPDRTIDPGTAPADGRGGARAGDPGGRRALRLPRSRRPARGRPLPLDLLTPSDRPRAEPGRLLIDWPGPGRRRSLDSGRKVVRVHRRPSYTAGAAMILVALTGVVTPRAYAADDDRAQRSAAVLRELVPSPDGPGCAAAVGERGEVVWEAGRGRADLATGRAITSKTVFDMASNSKQFTADAVLLLAGRHQLSLDDPLSDFLDDPPAWTRQVTLGDLMRHTSGIPDYQDLLEAKGVEVTDPAGQPEAIAAVLASRPEDPPGKRFSYSNSNYVLLAHVVEKVTGKPFPAFLQQEFFTPLHLRMTLSPAVDVPGKAKSYAEKDGSFTPDASPWKQYGDGSVQTTPGEMVRWADNYRTGRVGGPALLAAVTRGAVGVGDVLRGRGIEAGRYGAGMLLLPDNSRVHRGDWEQFHSTFKVSPDRNTAVTVVCNADAPDHFRAANRLMAIWTT</sequence>
<dbReference type="SUPFAM" id="SSF56601">
    <property type="entry name" value="beta-lactamase/transpeptidase-like"/>
    <property type="match status" value="1"/>
</dbReference>
<evidence type="ECO:0000256" key="1">
    <source>
        <dbReference type="SAM" id="MobiDB-lite"/>
    </source>
</evidence>
<evidence type="ECO:0000259" key="2">
    <source>
        <dbReference type="Pfam" id="PF00144"/>
    </source>
</evidence>
<dbReference type="InterPro" id="IPR050491">
    <property type="entry name" value="AmpC-like"/>
</dbReference>
<feature type="compositionally biased region" description="Basic and acidic residues" evidence="1">
    <location>
        <begin position="12"/>
        <end position="26"/>
    </location>
</feature>
<dbReference type="PANTHER" id="PTHR46825:SF9">
    <property type="entry name" value="BETA-LACTAMASE-RELATED DOMAIN-CONTAINING PROTEIN"/>
    <property type="match status" value="1"/>
</dbReference>
<feature type="compositionally biased region" description="Basic and acidic residues" evidence="1">
    <location>
        <begin position="105"/>
        <end position="116"/>
    </location>
</feature>
<reference evidence="4" key="1">
    <citation type="submission" date="2020-09" db="EMBL/GenBank/DDBJ databases">
        <title>Whole genome shotgun sequence of Streptomyces cinnamonensis NBRC 15873.</title>
        <authorList>
            <person name="Komaki H."/>
            <person name="Tamura T."/>
        </authorList>
    </citation>
    <scope>NUCLEOTIDE SEQUENCE [LARGE SCALE GENOMIC DNA]</scope>
    <source>
        <strain evidence="4">NBRC 15873</strain>
    </source>
</reference>
<dbReference type="Proteomes" id="UP000660554">
    <property type="component" value="Unassembled WGS sequence"/>
</dbReference>
<feature type="compositionally biased region" description="Low complexity" evidence="1">
    <location>
        <begin position="37"/>
        <end position="52"/>
    </location>
</feature>
<dbReference type="EMBL" id="BNDV01000008">
    <property type="protein sequence ID" value="GHI13615.1"/>
    <property type="molecule type" value="Genomic_DNA"/>
</dbReference>
<evidence type="ECO:0000313" key="4">
    <source>
        <dbReference type="Proteomes" id="UP000660554"/>
    </source>
</evidence>
<dbReference type="InterPro" id="IPR012338">
    <property type="entry name" value="Beta-lactam/transpept-like"/>
</dbReference>
<accession>A0ABQ3NLH0</accession>
<dbReference type="InterPro" id="IPR036748">
    <property type="entry name" value="MTH938-like_sf"/>
</dbReference>
<name>A0ABQ3NLH0_STRVG</name>
<keyword evidence="4" id="KW-1185">Reference proteome</keyword>
<dbReference type="Pfam" id="PF00144">
    <property type="entry name" value="Beta-lactamase"/>
    <property type="match status" value="1"/>
</dbReference>
<gene>
    <name evidence="3" type="ORF">Scinn_30780</name>
</gene>
<evidence type="ECO:0000313" key="3">
    <source>
        <dbReference type="EMBL" id="GHI13615.1"/>
    </source>
</evidence>
<protein>
    <recommendedName>
        <fullName evidence="2">Beta-lactamase-related domain-containing protein</fullName>
    </recommendedName>
</protein>
<feature type="region of interest" description="Disordered" evidence="1">
    <location>
        <begin position="1"/>
        <end position="58"/>
    </location>
</feature>
<proteinExistence type="predicted"/>
<feature type="compositionally biased region" description="Basic residues" evidence="1">
    <location>
        <begin position="154"/>
        <end position="166"/>
    </location>
</feature>
<organism evidence="3 4">
    <name type="scientific">Streptomyces virginiae</name>
    <name type="common">Streptomyces cinnamonensis</name>
    <dbReference type="NCBI Taxonomy" id="1961"/>
    <lineage>
        <taxon>Bacteria</taxon>
        <taxon>Bacillati</taxon>
        <taxon>Actinomycetota</taxon>
        <taxon>Actinomycetes</taxon>
        <taxon>Kitasatosporales</taxon>
        <taxon>Streptomycetaceae</taxon>
        <taxon>Streptomyces</taxon>
    </lineage>
</organism>